<name>A0A9P5LBT8_9HYPO</name>
<organism evidence="3 4">
    <name type="scientific">Cylindrodendrum hubeiense</name>
    <dbReference type="NCBI Taxonomy" id="595255"/>
    <lineage>
        <taxon>Eukaryota</taxon>
        <taxon>Fungi</taxon>
        <taxon>Dikarya</taxon>
        <taxon>Ascomycota</taxon>
        <taxon>Pezizomycotina</taxon>
        <taxon>Sordariomycetes</taxon>
        <taxon>Hypocreomycetidae</taxon>
        <taxon>Hypocreales</taxon>
        <taxon>Nectriaceae</taxon>
        <taxon>Cylindrodendrum</taxon>
    </lineage>
</organism>
<dbReference type="OrthoDB" id="1879366at2759"/>
<evidence type="ECO:0000259" key="2">
    <source>
        <dbReference type="Pfam" id="PF01425"/>
    </source>
</evidence>
<dbReference type="Pfam" id="PF01425">
    <property type="entry name" value="Amidase"/>
    <property type="match status" value="1"/>
</dbReference>
<dbReference type="EMBL" id="JAANBB010000413">
    <property type="protein sequence ID" value="KAF7542794.1"/>
    <property type="molecule type" value="Genomic_DNA"/>
</dbReference>
<sequence>MSSLDIVRLFGGLVANGAKVYVIALPDEPISEKVKELNELGEASGDVSSKEAIADIAAYIKQRETHLDVLVSNAGIRRDPVEPCNVLTAPLLELQSSMWSSRHSDWADTFCVNTTAHYFMSVAFLPLLSAAAERNLDGGRKGRDDGRGVIVITSSCASMHNMTNIDLTSYASSKAATDHLVRLLAAKFSRFYVRVAGINPGFVPSKMNPIGEEGNVFSSLFDQVPAKRVGDEEDIAGAVIYLTSRAGAYIDGISLCVDGGRILLANGQQSDFNVNDLQELAAGLGIEIASDQDAKDYLLLLRSLEAVMQQIKDGPDYLHPALEPYPVVGIRKYWKPNQDENPFNAWSHRCDLKAKESTSDLLMGRTIAIKDNICVGGLPTTLGTLPTVLSESGVFPISTVDAIVVSRILAAGATIKGSSTCESFCASPLSFTSATGPVHNALLHGYTSGGSSSGSCALVAGSVLNRQSKKVFGETAELAIGSDQAGSVRIPACFSGIYGLKPTFGLIPYTGAASMNPMIDHLGPIASTLDDIAALLKVMAGYDGLDPRMTPESPLIAQVKDYPQILGDFRHSVSTKDGQTRQMKIGFLKESFDIPGISSEVREKVQQTARSAFAVVGAEMIDISIPMHLEGPTIWTASTRLSMSDWLCQEKPSGHLSYLPPHMQARWPPSQEKFDALTSTNPGVANIILSAEFAKKNIGPALEAKAHRKVFELRAAYDDALEHVDVLITPCAPTVAMPHPPLTDSQGKKSTILEKLGVAVGLTNNTCPFNVTGHPALSVPCGFSTVPEHPDAPLPIGMQIIGKLWDDESVIMAAALFEEGRNDGHNPLLSTLGQNKGEE</sequence>
<feature type="domain" description="Amidase" evidence="2">
    <location>
        <begin position="350"/>
        <end position="810"/>
    </location>
</feature>
<dbReference type="GO" id="GO:0003824">
    <property type="term" value="F:catalytic activity"/>
    <property type="evidence" value="ECO:0007669"/>
    <property type="project" value="InterPro"/>
</dbReference>
<dbReference type="SUPFAM" id="SSF51735">
    <property type="entry name" value="NAD(P)-binding Rossmann-fold domains"/>
    <property type="match status" value="1"/>
</dbReference>
<dbReference type="Gene3D" id="3.90.1300.10">
    <property type="entry name" value="Amidase signature (AS) domain"/>
    <property type="match status" value="1"/>
</dbReference>
<dbReference type="InterPro" id="IPR036291">
    <property type="entry name" value="NAD(P)-bd_dom_sf"/>
</dbReference>
<dbReference type="InterPro" id="IPR000120">
    <property type="entry name" value="Amidase"/>
</dbReference>
<dbReference type="InterPro" id="IPR002347">
    <property type="entry name" value="SDR_fam"/>
</dbReference>
<dbReference type="Pfam" id="PF13561">
    <property type="entry name" value="adh_short_C2"/>
    <property type="match status" value="1"/>
</dbReference>
<dbReference type="PROSITE" id="PS00061">
    <property type="entry name" value="ADH_SHORT"/>
    <property type="match status" value="1"/>
</dbReference>
<dbReference type="PRINTS" id="PR00081">
    <property type="entry name" value="GDHRDH"/>
</dbReference>
<dbReference type="Proteomes" id="UP000722485">
    <property type="component" value="Unassembled WGS sequence"/>
</dbReference>
<gene>
    <name evidence="3" type="ORF">G7Z17_g11271</name>
</gene>
<dbReference type="CDD" id="cd05233">
    <property type="entry name" value="SDR_c"/>
    <property type="match status" value="1"/>
</dbReference>
<dbReference type="InterPro" id="IPR020904">
    <property type="entry name" value="Sc_DH/Rdtase_CS"/>
</dbReference>
<reference evidence="3" key="1">
    <citation type="submission" date="2020-03" db="EMBL/GenBank/DDBJ databases">
        <title>Draft Genome Sequence of Cylindrodendrum hubeiense.</title>
        <authorList>
            <person name="Buettner E."/>
            <person name="Kellner H."/>
        </authorList>
    </citation>
    <scope>NUCLEOTIDE SEQUENCE</scope>
    <source>
        <strain evidence="3">IHI 201604</strain>
    </source>
</reference>
<dbReference type="PANTHER" id="PTHR11895">
    <property type="entry name" value="TRANSAMIDASE"/>
    <property type="match status" value="1"/>
</dbReference>
<dbReference type="Gene3D" id="3.40.50.720">
    <property type="entry name" value="NAD(P)-binding Rossmann-like Domain"/>
    <property type="match status" value="1"/>
</dbReference>
<protein>
    <recommendedName>
        <fullName evidence="2">Amidase domain-containing protein</fullName>
    </recommendedName>
</protein>
<dbReference type="AlphaFoldDB" id="A0A9P5LBT8"/>
<proteinExistence type="predicted"/>
<evidence type="ECO:0000313" key="4">
    <source>
        <dbReference type="Proteomes" id="UP000722485"/>
    </source>
</evidence>
<evidence type="ECO:0000313" key="3">
    <source>
        <dbReference type="EMBL" id="KAF7542794.1"/>
    </source>
</evidence>
<dbReference type="PANTHER" id="PTHR11895:SF171">
    <property type="entry name" value="AMIDASE DOMAIN-CONTAINING PROTEIN"/>
    <property type="match status" value="1"/>
</dbReference>
<evidence type="ECO:0000256" key="1">
    <source>
        <dbReference type="ARBA" id="ARBA00022857"/>
    </source>
</evidence>
<dbReference type="InterPro" id="IPR036928">
    <property type="entry name" value="AS_sf"/>
</dbReference>
<comment type="caution">
    <text evidence="3">The sequence shown here is derived from an EMBL/GenBank/DDBJ whole genome shotgun (WGS) entry which is preliminary data.</text>
</comment>
<keyword evidence="1" id="KW-0521">NADP</keyword>
<keyword evidence="4" id="KW-1185">Reference proteome</keyword>
<dbReference type="InterPro" id="IPR023631">
    <property type="entry name" value="Amidase_dom"/>
</dbReference>
<dbReference type="SUPFAM" id="SSF75304">
    <property type="entry name" value="Amidase signature (AS) enzymes"/>
    <property type="match status" value="1"/>
</dbReference>
<accession>A0A9P5LBT8</accession>